<keyword evidence="3" id="KW-1185">Reference proteome</keyword>
<proteinExistence type="predicted"/>
<keyword evidence="1" id="KW-0472">Membrane</keyword>
<reference evidence="2 3" key="1">
    <citation type="journal article" date="2015" name="Genome Announc.">
        <title>Complete Genome Sequence of Sedimenticola thiotaurini Strain SIP-G1, a Polyphosphate- and Polyhydroxyalkanoate-Accumulating Sulfur-Oxidizing Gammaproteobacterium Isolated from Salt Marsh Sediments.</title>
        <authorList>
            <person name="Flood B.E."/>
            <person name="Jones D.S."/>
            <person name="Bailey J.V."/>
        </authorList>
    </citation>
    <scope>NUCLEOTIDE SEQUENCE [LARGE SCALE GENOMIC DNA]</scope>
    <source>
        <strain evidence="2 3">SIP-G1</strain>
    </source>
</reference>
<dbReference type="InterPro" id="IPR021313">
    <property type="entry name" value="DUF2909"/>
</dbReference>
<dbReference type="KEGG" id="seds:AAY24_01820"/>
<keyword evidence="1" id="KW-0812">Transmembrane</keyword>
<evidence type="ECO:0008006" key="4">
    <source>
        <dbReference type="Google" id="ProtNLM"/>
    </source>
</evidence>
<feature type="transmembrane region" description="Helical" evidence="1">
    <location>
        <begin position="30"/>
        <end position="54"/>
    </location>
</feature>
<dbReference type="AlphaFoldDB" id="A0A0F7JXG3"/>
<accession>A0A0F7JXG3</accession>
<name>A0A0F7JXG3_9GAMM</name>
<dbReference type="NCBIfam" id="NF033233">
    <property type="entry name" value="twin_helix"/>
    <property type="match status" value="1"/>
</dbReference>
<evidence type="ECO:0000313" key="2">
    <source>
        <dbReference type="EMBL" id="AKH19288.1"/>
    </source>
</evidence>
<evidence type="ECO:0000256" key="1">
    <source>
        <dbReference type="SAM" id="Phobius"/>
    </source>
</evidence>
<dbReference type="Proteomes" id="UP000034410">
    <property type="component" value="Chromosome"/>
</dbReference>
<dbReference type="EMBL" id="CP011412">
    <property type="protein sequence ID" value="AKH19288.1"/>
    <property type="molecule type" value="Genomic_DNA"/>
</dbReference>
<evidence type="ECO:0000313" key="3">
    <source>
        <dbReference type="Proteomes" id="UP000034410"/>
    </source>
</evidence>
<organism evidence="2 3">
    <name type="scientific">Sedimenticola thiotaurini</name>
    <dbReference type="NCBI Taxonomy" id="1543721"/>
    <lineage>
        <taxon>Bacteria</taxon>
        <taxon>Pseudomonadati</taxon>
        <taxon>Pseudomonadota</taxon>
        <taxon>Gammaproteobacteria</taxon>
        <taxon>Chromatiales</taxon>
        <taxon>Sedimenticolaceae</taxon>
        <taxon>Sedimenticola</taxon>
    </lineage>
</organism>
<sequence>MAVYSVGMGIHCCVPPPINSRRRREDIVDIVIKLPVVLVLILILVSLFQGMYYLAKDDGKNDRTRVVKALTVRVVLSFLLFSLLLIGYFTGMLEPHGV</sequence>
<feature type="transmembrane region" description="Helical" evidence="1">
    <location>
        <begin position="66"/>
        <end position="89"/>
    </location>
</feature>
<dbReference type="PATRIC" id="fig|1543721.4.peg.386"/>
<dbReference type="Pfam" id="PF11137">
    <property type="entry name" value="DUF2909"/>
    <property type="match status" value="1"/>
</dbReference>
<keyword evidence="1" id="KW-1133">Transmembrane helix</keyword>
<gene>
    <name evidence="2" type="ORF">AAY24_01820</name>
</gene>
<protein>
    <recommendedName>
        <fullName evidence="4">Twin transmembrane helix small protein</fullName>
    </recommendedName>
</protein>